<dbReference type="Proteomes" id="UP000246702">
    <property type="component" value="Unassembled WGS sequence"/>
</dbReference>
<feature type="domain" description="Radical SAM core" evidence="10">
    <location>
        <begin position="39"/>
        <end position="247"/>
    </location>
</feature>
<dbReference type="GO" id="GO:0051607">
    <property type="term" value="P:defense response to virus"/>
    <property type="evidence" value="ECO:0007669"/>
    <property type="project" value="UniProtKB-KW"/>
</dbReference>
<evidence type="ECO:0000256" key="3">
    <source>
        <dbReference type="ARBA" id="ARBA00022691"/>
    </source>
</evidence>
<evidence type="ECO:0000256" key="9">
    <source>
        <dbReference type="ARBA" id="ARBA00023128"/>
    </source>
</evidence>
<dbReference type="EMBL" id="MSFK01000056">
    <property type="protein sequence ID" value="PWY65677.1"/>
    <property type="molecule type" value="Genomic_DNA"/>
</dbReference>
<comment type="cofactor">
    <cofactor evidence="1">
        <name>[4Fe-4S] cluster</name>
        <dbReference type="ChEBI" id="CHEBI:49883"/>
    </cofactor>
</comment>
<dbReference type="GO" id="GO:0051539">
    <property type="term" value="F:4 iron, 4 sulfur cluster binding"/>
    <property type="evidence" value="ECO:0007669"/>
    <property type="project" value="UniProtKB-KW"/>
</dbReference>
<keyword evidence="6" id="KW-0408">Iron</keyword>
<sequence length="332" mass="37959">MKVNDKVLLILSLFVILGLAVFVLFLSWFTKASKLFNPPKCPVSVNYHFTRQCNKSCGFCFHTASTSHVESIENAKRGLALLQAAGMKKINFAGGEPFLDKQRLGKMIDYCKEDLHLESVSIVTNGSLVTRNFLARHGHNIDILAVSCDSFNEHTNTKIGRGSGDQVSKLYKIRDLCREYGIKFKINTVVCRLNFQENMNSFIEDLQPFRWKCFQVLLVDGENESDKRLRDARKFLITDEEFESFCNTHSHQKAFVPESNALMAKSYLILDEYMRFLDRDGRDPSPSILEVGVDEALECVYWDEDSFKARGGEYDWSTHRGICSDAKKGLEW</sequence>
<dbReference type="InterPro" id="IPR051196">
    <property type="entry name" value="RSAD2/Viperin_antiviral"/>
</dbReference>
<dbReference type="SUPFAM" id="SSF102114">
    <property type="entry name" value="Radical SAM enzymes"/>
    <property type="match status" value="1"/>
</dbReference>
<evidence type="ECO:0000313" key="12">
    <source>
        <dbReference type="Proteomes" id="UP000246702"/>
    </source>
</evidence>
<dbReference type="SFLD" id="SFLDF00318">
    <property type="entry name" value="Viperin"/>
    <property type="match status" value="1"/>
</dbReference>
<organism evidence="11 12">
    <name type="scientific">Aspergillus sclerotioniger CBS 115572</name>
    <dbReference type="NCBI Taxonomy" id="1450535"/>
    <lineage>
        <taxon>Eukaryota</taxon>
        <taxon>Fungi</taxon>
        <taxon>Dikarya</taxon>
        <taxon>Ascomycota</taxon>
        <taxon>Pezizomycotina</taxon>
        <taxon>Eurotiomycetes</taxon>
        <taxon>Eurotiomycetidae</taxon>
        <taxon>Eurotiales</taxon>
        <taxon>Aspergillaceae</taxon>
        <taxon>Aspergillus</taxon>
        <taxon>Aspergillus subgen. Circumdati</taxon>
    </lineage>
</organism>
<dbReference type="GO" id="GO:0003824">
    <property type="term" value="F:catalytic activity"/>
    <property type="evidence" value="ECO:0007669"/>
    <property type="project" value="InterPro"/>
</dbReference>
<dbReference type="OrthoDB" id="549750at2759"/>
<evidence type="ECO:0000256" key="8">
    <source>
        <dbReference type="ARBA" id="ARBA00023118"/>
    </source>
</evidence>
<keyword evidence="9" id="KW-0496">Mitochondrion</keyword>
<keyword evidence="7" id="KW-0411">Iron-sulfur</keyword>
<evidence type="ECO:0000259" key="10">
    <source>
        <dbReference type="PROSITE" id="PS51918"/>
    </source>
</evidence>
<gene>
    <name evidence="11" type="ORF">BO94DRAFT_338205</name>
</gene>
<dbReference type="InterPro" id="IPR007197">
    <property type="entry name" value="rSAM"/>
</dbReference>
<dbReference type="InterPro" id="IPR013785">
    <property type="entry name" value="Aldolase_TIM"/>
</dbReference>
<dbReference type="Gene3D" id="3.20.20.70">
    <property type="entry name" value="Aldolase class I"/>
    <property type="match status" value="1"/>
</dbReference>
<keyword evidence="4" id="KW-0479">Metal-binding</keyword>
<dbReference type="SMART" id="SM00729">
    <property type="entry name" value="Elp3"/>
    <property type="match status" value="1"/>
</dbReference>
<keyword evidence="2" id="KW-0004">4Fe-4S</keyword>
<dbReference type="InterPro" id="IPR006638">
    <property type="entry name" value="Elp3/MiaA/NifB-like_rSAM"/>
</dbReference>
<keyword evidence="3" id="KW-0949">S-adenosyl-L-methionine</keyword>
<reference evidence="11 12" key="1">
    <citation type="submission" date="2016-12" db="EMBL/GenBank/DDBJ databases">
        <title>The genomes of Aspergillus section Nigri reveals drivers in fungal speciation.</title>
        <authorList>
            <consortium name="DOE Joint Genome Institute"/>
            <person name="Vesth T.C."/>
            <person name="Nybo J."/>
            <person name="Theobald S."/>
            <person name="Brandl J."/>
            <person name="Frisvad J.C."/>
            <person name="Nielsen K.F."/>
            <person name="Lyhne E.K."/>
            <person name="Kogle M.E."/>
            <person name="Kuo A."/>
            <person name="Riley R."/>
            <person name="Clum A."/>
            <person name="Nolan M."/>
            <person name="Lipzen A."/>
            <person name="Salamov A."/>
            <person name="Henrissat B."/>
            <person name="Wiebenga A."/>
            <person name="De Vries R.P."/>
            <person name="Grigoriev I.V."/>
            <person name="Mortensen U.H."/>
            <person name="Andersen M.R."/>
            <person name="Baker S.E."/>
        </authorList>
    </citation>
    <scope>NUCLEOTIDE SEQUENCE [LARGE SCALE GENOMIC DNA]</scope>
    <source>
        <strain evidence="11 12">CBS 115572</strain>
    </source>
</reference>
<dbReference type="PANTHER" id="PTHR21339">
    <property type="entry name" value="RADICAL S-ADENOSYL METHIONINE DOMAIN-CONTAINING PROTEIN 2"/>
    <property type="match status" value="1"/>
</dbReference>
<dbReference type="SFLD" id="SFLDS00029">
    <property type="entry name" value="Radical_SAM"/>
    <property type="match status" value="1"/>
</dbReference>
<keyword evidence="5" id="KW-0809">Transit peptide</keyword>
<name>A0A317UYS6_9EURO</name>
<keyword evidence="12" id="KW-1185">Reference proteome</keyword>
<protein>
    <submittedName>
        <fullName evidence="11">Radical SAM enzyme</fullName>
    </submittedName>
</protein>
<dbReference type="Pfam" id="PF04055">
    <property type="entry name" value="Radical_SAM"/>
    <property type="match status" value="1"/>
</dbReference>
<dbReference type="CDD" id="cd01335">
    <property type="entry name" value="Radical_SAM"/>
    <property type="match status" value="1"/>
</dbReference>
<evidence type="ECO:0000256" key="6">
    <source>
        <dbReference type="ARBA" id="ARBA00023004"/>
    </source>
</evidence>
<dbReference type="GO" id="GO:0046872">
    <property type="term" value="F:metal ion binding"/>
    <property type="evidence" value="ECO:0007669"/>
    <property type="project" value="UniProtKB-KW"/>
</dbReference>
<evidence type="ECO:0000256" key="5">
    <source>
        <dbReference type="ARBA" id="ARBA00022946"/>
    </source>
</evidence>
<comment type="caution">
    <text evidence="11">The sequence shown here is derived from an EMBL/GenBank/DDBJ whole genome shotgun (WGS) entry which is preliminary data.</text>
</comment>
<dbReference type="PROSITE" id="PS51918">
    <property type="entry name" value="RADICAL_SAM"/>
    <property type="match status" value="1"/>
</dbReference>
<dbReference type="STRING" id="1450535.A0A317UYS6"/>
<evidence type="ECO:0000313" key="11">
    <source>
        <dbReference type="EMBL" id="PWY65677.1"/>
    </source>
</evidence>
<keyword evidence="8" id="KW-0051">Antiviral defense</keyword>
<dbReference type="AlphaFoldDB" id="A0A317UYS6"/>
<dbReference type="GeneID" id="37109158"/>
<dbReference type="PANTHER" id="PTHR21339:SF0">
    <property type="entry name" value="S-ADENOSYLMETHIONINE-DEPENDENT NUCLEOTIDE DEHYDRATASE RSAD2"/>
    <property type="match status" value="1"/>
</dbReference>
<dbReference type="InterPro" id="IPR058240">
    <property type="entry name" value="rSAM_sf"/>
</dbReference>
<dbReference type="RefSeq" id="XP_025461504.1">
    <property type="nucleotide sequence ID" value="XM_025607015.1"/>
</dbReference>
<evidence type="ECO:0000256" key="4">
    <source>
        <dbReference type="ARBA" id="ARBA00022723"/>
    </source>
</evidence>
<dbReference type="SFLD" id="SFLDG01088">
    <property type="entry name" value="antiviral_proteins"/>
    <property type="match status" value="1"/>
</dbReference>
<evidence type="ECO:0000256" key="2">
    <source>
        <dbReference type="ARBA" id="ARBA00022485"/>
    </source>
</evidence>
<evidence type="ECO:0000256" key="1">
    <source>
        <dbReference type="ARBA" id="ARBA00001966"/>
    </source>
</evidence>
<evidence type="ECO:0000256" key="7">
    <source>
        <dbReference type="ARBA" id="ARBA00023014"/>
    </source>
</evidence>
<dbReference type="NCBIfam" id="NF038283">
    <property type="entry name" value="viperin_w_prok"/>
    <property type="match status" value="1"/>
</dbReference>
<accession>A0A317UYS6</accession>
<dbReference type="SFLD" id="SFLDG01067">
    <property type="entry name" value="SPASM/twitch_domain_containing"/>
    <property type="match status" value="1"/>
</dbReference>
<proteinExistence type="predicted"/>